<evidence type="ECO:0000313" key="5">
    <source>
        <dbReference type="Proteomes" id="UP000243024"/>
    </source>
</evidence>
<organism evidence="4 5">
    <name type="scientific">Hydrogenibacillus schlegelii</name>
    <name type="common">Bacillus schlegelii</name>
    <dbReference type="NCBI Taxonomy" id="1484"/>
    <lineage>
        <taxon>Bacteria</taxon>
        <taxon>Bacillati</taxon>
        <taxon>Bacillota</taxon>
        <taxon>Bacilli</taxon>
        <taxon>Bacillales</taxon>
        <taxon>Bacillales Family X. Incertae Sedis</taxon>
        <taxon>Hydrogenibacillus</taxon>
    </lineage>
</organism>
<dbReference type="Pfam" id="PF00437">
    <property type="entry name" value="T2SSE"/>
    <property type="match status" value="1"/>
</dbReference>
<dbReference type="GO" id="GO:0016887">
    <property type="term" value="F:ATP hydrolysis activity"/>
    <property type="evidence" value="ECO:0007669"/>
    <property type="project" value="InterPro"/>
</dbReference>
<dbReference type="CDD" id="cd01130">
    <property type="entry name" value="VirB11-like_ATPase"/>
    <property type="match status" value="1"/>
</dbReference>
<name>A0A179ITR6_HYDSH</name>
<sequence length="461" mass="51992">MDRPRQNFLHDSWSPKEARSTGRVSHFTGQIEERVEHFKNRIIREANLEEIIKLPVEERKRTIERMVYQMIQEEKEIYPRDVLETIVKLIVNESVGYGPLEVLLQDPEITEIMVNGPNDVFIEKNGRLEKTSIGFKDEAHIRHIIDRIIAPLGRRIDDSSPMVDARLPDGSRVNAVIPPISLNGPVLSIRKFNRVPITLERLVELGSVAPEMAEFMKALVRAKVNILISGGTGSGKTTLLNALSQFLPEGERIITIEDMAELKIMHPNLVRLEARPANVEGRGEITIRQLVRNALRMRPDRIIVGEVRGPEAIDMLQAMNTGHEGSLTTLHANSAQDAIGRLEAMVLMSDLPLNVEVVDRHFISAIEIIIQAERMIDGSRRVVSISEVVLQDGQIDVRDIFAFRYRVSAHNRVEGRHVATGYVPRVYEKILRLGIDLPRTIFAGEGEGTPDARPHPRLSRA</sequence>
<evidence type="ECO:0000256" key="1">
    <source>
        <dbReference type="ARBA" id="ARBA00006611"/>
    </source>
</evidence>
<dbReference type="Proteomes" id="UP000243024">
    <property type="component" value="Unassembled WGS sequence"/>
</dbReference>
<dbReference type="STRING" id="1484.SA87_08240"/>
<dbReference type="Gene3D" id="3.40.50.300">
    <property type="entry name" value="P-loop containing nucleotide triphosphate hydrolases"/>
    <property type="match status" value="1"/>
</dbReference>
<gene>
    <name evidence="4" type="ORF">SA87_08240</name>
</gene>
<evidence type="ECO:0000256" key="2">
    <source>
        <dbReference type="SAM" id="MobiDB-lite"/>
    </source>
</evidence>
<dbReference type="InterPro" id="IPR001482">
    <property type="entry name" value="T2SS/T4SS_dom"/>
</dbReference>
<dbReference type="PANTHER" id="PTHR30486">
    <property type="entry name" value="TWITCHING MOTILITY PROTEIN PILT"/>
    <property type="match status" value="1"/>
</dbReference>
<dbReference type="InterPro" id="IPR050921">
    <property type="entry name" value="T4SS_GSP_E_ATPase"/>
</dbReference>
<dbReference type="OrthoDB" id="9810761at2"/>
<evidence type="ECO:0000259" key="3">
    <source>
        <dbReference type="Pfam" id="PF00437"/>
    </source>
</evidence>
<protein>
    <submittedName>
        <fullName evidence="4">Type II secretion system protein E</fullName>
    </submittedName>
</protein>
<comment type="similarity">
    <text evidence="1">Belongs to the GSP E family.</text>
</comment>
<dbReference type="EMBL" id="JXBB01000004">
    <property type="protein sequence ID" value="OAR05130.1"/>
    <property type="molecule type" value="Genomic_DNA"/>
</dbReference>
<feature type="domain" description="Bacterial type II secretion system protein E" evidence="3">
    <location>
        <begin position="96"/>
        <end position="370"/>
    </location>
</feature>
<evidence type="ECO:0000313" key="4">
    <source>
        <dbReference type="EMBL" id="OAR05130.1"/>
    </source>
</evidence>
<dbReference type="Gene3D" id="3.30.450.380">
    <property type="match status" value="1"/>
</dbReference>
<proteinExistence type="inferred from homology"/>
<keyword evidence="5" id="KW-1185">Reference proteome</keyword>
<accession>A0A179ITR6</accession>
<dbReference type="AlphaFoldDB" id="A0A179ITR6"/>
<reference evidence="4 5" key="1">
    <citation type="submission" date="2015-09" db="EMBL/GenBank/DDBJ databases">
        <title>Draft genome sequence of Hydrogenibacillus schlegelii DSM 2000.</title>
        <authorList>
            <person name="Hemp J."/>
        </authorList>
    </citation>
    <scope>NUCLEOTIDE SEQUENCE [LARGE SCALE GENOMIC DNA]</scope>
    <source>
        <strain evidence="4 5">MA 48</strain>
    </source>
</reference>
<comment type="caution">
    <text evidence="4">The sequence shown here is derived from an EMBL/GenBank/DDBJ whole genome shotgun (WGS) entry which is preliminary data.</text>
</comment>
<dbReference type="PANTHER" id="PTHR30486:SF15">
    <property type="entry name" value="TYPE II_IV SECRETION SYSTEM ATPASE"/>
    <property type="match status" value="1"/>
</dbReference>
<feature type="region of interest" description="Disordered" evidence="2">
    <location>
        <begin position="1"/>
        <end position="24"/>
    </location>
</feature>
<dbReference type="InterPro" id="IPR027417">
    <property type="entry name" value="P-loop_NTPase"/>
</dbReference>
<dbReference type="SUPFAM" id="SSF52540">
    <property type="entry name" value="P-loop containing nucleoside triphosphate hydrolases"/>
    <property type="match status" value="1"/>
</dbReference>